<dbReference type="PANTHER" id="PTHR48098">
    <property type="entry name" value="ENTEROCHELIN ESTERASE-RELATED"/>
    <property type="match status" value="1"/>
</dbReference>
<dbReference type="InterPro" id="IPR000801">
    <property type="entry name" value="Esterase-like"/>
</dbReference>
<dbReference type="Pfam" id="PF00756">
    <property type="entry name" value="Esterase"/>
    <property type="match status" value="1"/>
</dbReference>
<dbReference type="PANTHER" id="PTHR48098:SF6">
    <property type="entry name" value="FERRI-BACILLIBACTIN ESTERASE BESA"/>
    <property type="match status" value="1"/>
</dbReference>
<comment type="caution">
    <text evidence="2">The sequence shown here is derived from an EMBL/GenBank/DDBJ whole genome shotgun (WGS) entry which is preliminary data.</text>
</comment>
<keyword evidence="1" id="KW-0732">Signal</keyword>
<dbReference type="AlphaFoldDB" id="A0A4R0YTG1"/>
<evidence type="ECO:0000313" key="2">
    <source>
        <dbReference type="EMBL" id="TCI09782.1"/>
    </source>
</evidence>
<protein>
    <submittedName>
        <fullName evidence="2">Esterase family protein</fullName>
    </submittedName>
</protein>
<keyword evidence="3" id="KW-1185">Reference proteome</keyword>
<name>A0A4R0YTG1_9GAMM</name>
<sequence>MGKCMWRTWRRLFVLVVLLMGMHEAVAAEAMPSADGIEVSRLALDAQAFAPQQITVTVYLPPGYAGHDATSRRYPVLYANDGQDMAAVGLRATLADLYRAHAIEPVIVVAIDMLADRASGYGLSDRDAKRSVVGDSRIGPIGSRAYEYSEWVATQLVPYIDSHYRTRATAAGRTMLGWSLGGLNAFNLGWRYPDVFGRVGAFSPSFWLAADRSDAQAVERTRLAQAMVSDAAKREPVRFWFSVGGREETNDRNANGIIDAVEDTQDLVAGYRRPDGTHGRGLRDLGYRVDMDYARHPSRAAEVAFYLLPDGEHNQASWKRMLPPFLAWAYGIHGSGALARQP</sequence>
<gene>
    <name evidence="2" type="ORF">EZM97_12550</name>
</gene>
<dbReference type="SUPFAM" id="SSF53474">
    <property type="entry name" value="alpha/beta-Hydrolases"/>
    <property type="match status" value="1"/>
</dbReference>
<evidence type="ECO:0000313" key="3">
    <source>
        <dbReference type="Proteomes" id="UP000291822"/>
    </source>
</evidence>
<dbReference type="Proteomes" id="UP000291822">
    <property type="component" value="Unassembled WGS sequence"/>
</dbReference>
<feature type="chain" id="PRO_5020604303" evidence="1">
    <location>
        <begin position="28"/>
        <end position="342"/>
    </location>
</feature>
<evidence type="ECO:0000256" key="1">
    <source>
        <dbReference type="SAM" id="SignalP"/>
    </source>
</evidence>
<dbReference type="EMBL" id="SJTG01000002">
    <property type="protein sequence ID" value="TCI09782.1"/>
    <property type="molecule type" value="Genomic_DNA"/>
</dbReference>
<accession>A0A4R0YTG1</accession>
<reference evidence="2 3" key="1">
    <citation type="submission" date="2019-02" db="EMBL/GenBank/DDBJ databases">
        <title>Dyella amyloliquefaciens sp. nov., isolated from forest soil.</title>
        <authorList>
            <person name="Gao Z.-H."/>
            <person name="Qiu L.-H."/>
        </authorList>
    </citation>
    <scope>NUCLEOTIDE SEQUENCE [LARGE SCALE GENOMIC DNA]</scope>
    <source>
        <strain evidence="2 3">KACC 12747</strain>
    </source>
</reference>
<dbReference type="Gene3D" id="3.40.50.1820">
    <property type="entry name" value="alpha/beta hydrolase"/>
    <property type="match status" value="1"/>
</dbReference>
<feature type="signal peptide" evidence="1">
    <location>
        <begin position="1"/>
        <end position="27"/>
    </location>
</feature>
<organism evidence="2 3">
    <name type="scientific">Dyella soli</name>
    <dbReference type="NCBI Taxonomy" id="522319"/>
    <lineage>
        <taxon>Bacteria</taxon>
        <taxon>Pseudomonadati</taxon>
        <taxon>Pseudomonadota</taxon>
        <taxon>Gammaproteobacteria</taxon>
        <taxon>Lysobacterales</taxon>
        <taxon>Rhodanobacteraceae</taxon>
        <taxon>Dyella</taxon>
    </lineage>
</organism>
<proteinExistence type="predicted"/>
<dbReference type="InterPro" id="IPR050583">
    <property type="entry name" value="Mycobacterial_A85_antigen"/>
</dbReference>
<dbReference type="InterPro" id="IPR029058">
    <property type="entry name" value="AB_hydrolase_fold"/>
</dbReference>